<protein>
    <submittedName>
        <fullName evidence="1">Uncharacterized protein</fullName>
    </submittedName>
</protein>
<dbReference type="Proteomes" id="UP000282674">
    <property type="component" value="Unassembled WGS sequence"/>
</dbReference>
<accession>A0A3M2M7H5</accession>
<dbReference type="AlphaFoldDB" id="A0A3M2M7H5"/>
<name>A0A3M2M7H5_9ACTN</name>
<dbReference type="RefSeq" id="WP_122194547.1">
    <property type="nucleotide sequence ID" value="NZ_JBHSKC010000006.1"/>
</dbReference>
<reference evidence="1 2" key="1">
    <citation type="submission" date="2018-10" db="EMBL/GenBank/DDBJ databases">
        <title>Isolation from soil.</title>
        <authorList>
            <person name="Hu J."/>
        </authorList>
    </citation>
    <scope>NUCLEOTIDE SEQUENCE [LARGE SCALE GENOMIC DNA]</scope>
    <source>
        <strain evidence="1 2">NEAU-Ht49</strain>
    </source>
</reference>
<dbReference type="EMBL" id="RFFG01000018">
    <property type="protein sequence ID" value="RMI44485.1"/>
    <property type="molecule type" value="Genomic_DNA"/>
</dbReference>
<dbReference type="OrthoDB" id="3480661at2"/>
<organism evidence="1 2">
    <name type="scientific">Actinomadura harenae</name>
    <dbReference type="NCBI Taxonomy" id="2483351"/>
    <lineage>
        <taxon>Bacteria</taxon>
        <taxon>Bacillati</taxon>
        <taxon>Actinomycetota</taxon>
        <taxon>Actinomycetes</taxon>
        <taxon>Streptosporangiales</taxon>
        <taxon>Thermomonosporaceae</taxon>
        <taxon>Actinomadura</taxon>
    </lineage>
</organism>
<evidence type="ECO:0000313" key="1">
    <source>
        <dbReference type="EMBL" id="RMI44485.1"/>
    </source>
</evidence>
<gene>
    <name evidence="1" type="ORF">EBO15_12625</name>
</gene>
<keyword evidence="2" id="KW-1185">Reference proteome</keyword>
<evidence type="ECO:0000313" key="2">
    <source>
        <dbReference type="Proteomes" id="UP000282674"/>
    </source>
</evidence>
<proteinExistence type="predicted"/>
<comment type="caution">
    <text evidence="1">The sequence shown here is derived from an EMBL/GenBank/DDBJ whole genome shotgun (WGS) entry which is preliminary data.</text>
</comment>
<sequence length="141" mass="15342">MTVPEMDRTHLLRAAEIVRAAYEEAMRRHGFLSSTIRVVSMYAEQSLAELDAASEDERDLDALGRALGDVAGGLDVLIKRAPDGDVRLHVNNPQVGGRFCEDVSVGYRDGVRVFLWSWGEAIASIGELGEAARRLACALDG</sequence>